<protein>
    <submittedName>
        <fullName evidence="2">Uncharacterized protein</fullName>
    </submittedName>
</protein>
<accession>Q67V65</accession>
<evidence type="ECO:0000313" key="2">
    <source>
        <dbReference type="EMBL" id="BAD37954.1"/>
    </source>
</evidence>
<feature type="region of interest" description="Disordered" evidence="1">
    <location>
        <begin position="66"/>
        <end position="97"/>
    </location>
</feature>
<evidence type="ECO:0000256" key="1">
    <source>
        <dbReference type="SAM" id="MobiDB-lite"/>
    </source>
</evidence>
<dbReference type="EMBL" id="AP005308">
    <property type="protein sequence ID" value="BAD37954.1"/>
    <property type="molecule type" value="Genomic_DNA"/>
</dbReference>
<reference evidence="3" key="2">
    <citation type="journal article" date="2008" name="Nucleic Acids Res.">
        <title>The rice annotation project database (RAP-DB): 2008 update.</title>
        <authorList>
            <consortium name="The rice annotation project (RAP)"/>
        </authorList>
    </citation>
    <scope>GENOME REANNOTATION</scope>
    <source>
        <strain evidence="3">cv. Nipponbare</strain>
    </source>
</reference>
<dbReference type="Proteomes" id="UP000000763">
    <property type="component" value="Chromosome 9"/>
</dbReference>
<evidence type="ECO:0000313" key="3">
    <source>
        <dbReference type="Proteomes" id="UP000000763"/>
    </source>
</evidence>
<organism evidence="2 3">
    <name type="scientific">Oryza sativa subsp. japonica</name>
    <name type="common">Rice</name>
    <dbReference type="NCBI Taxonomy" id="39947"/>
    <lineage>
        <taxon>Eukaryota</taxon>
        <taxon>Viridiplantae</taxon>
        <taxon>Streptophyta</taxon>
        <taxon>Embryophyta</taxon>
        <taxon>Tracheophyta</taxon>
        <taxon>Spermatophyta</taxon>
        <taxon>Magnoliopsida</taxon>
        <taxon>Liliopsida</taxon>
        <taxon>Poales</taxon>
        <taxon>Poaceae</taxon>
        <taxon>BOP clade</taxon>
        <taxon>Oryzoideae</taxon>
        <taxon>Oryzeae</taxon>
        <taxon>Oryzinae</taxon>
        <taxon>Oryza</taxon>
        <taxon>Oryza sativa</taxon>
    </lineage>
</organism>
<gene>
    <name evidence="2" type="primary">P0047B10.23</name>
</gene>
<dbReference type="AlphaFoldDB" id="Q67V65"/>
<name>Q67V65_ORYSJ</name>
<reference evidence="3" key="1">
    <citation type="journal article" date="2005" name="Nature">
        <title>The map-based sequence of the rice genome.</title>
        <authorList>
            <consortium name="International rice genome sequencing project (IRGSP)"/>
            <person name="Matsumoto T."/>
            <person name="Wu J."/>
            <person name="Kanamori H."/>
            <person name="Katayose Y."/>
            <person name="Fujisawa M."/>
            <person name="Namiki N."/>
            <person name="Mizuno H."/>
            <person name="Yamamoto K."/>
            <person name="Antonio B.A."/>
            <person name="Baba T."/>
            <person name="Sakata K."/>
            <person name="Nagamura Y."/>
            <person name="Aoki H."/>
            <person name="Arikawa K."/>
            <person name="Arita K."/>
            <person name="Bito T."/>
            <person name="Chiden Y."/>
            <person name="Fujitsuka N."/>
            <person name="Fukunaka R."/>
            <person name="Hamada M."/>
            <person name="Harada C."/>
            <person name="Hayashi A."/>
            <person name="Hijishita S."/>
            <person name="Honda M."/>
            <person name="Hosokawa S."/>
            <person name="Ichikawa Y."/>
            <person name="Idonuma A."/>
            <person name="Iijima M."/>
            <person name="Ikeda M."/>
            <person name="Ikeno M."/>
            <person name="Ito K."/>
            <person name="Ito S."/>
            <person name="Ito T."/>
            <person name="Ito Y."/>
            <person name="Ito Y."/>
            <person name="Iwabuchi A."/>
            <person name="Kamiya K."/>
            <person name="Karasawa W."/>
            <person name="Kurita K."/>
            <person name="Katagiri S."/>
            <person name="Kikuta A."/>
            <person name="Kobayashi H."/>
            <person name="Kobayashi N."/>
            <person name="Machita K."/>
            <person name="Maehara T."/>
            <person name="Masukawa M."/>
            <person name="Mizubayashi T."/>
            <person name="Mukai Y."/>
            <person name="Nagasaki H."/>
            <person name="Nagata Y."/>
            <person name="Naito S."/>
            <person name="Nakashima M."/>
            <person name="Nakama Y."/>
            <person name="Nakamichi Y."/>
            <person name="Nakamura M."/>
            <person name="Meguro A."/>
            <person name="Negishi M."/>
            <person name="Ohta I."/>
            <person name="Ohta T."/>
            <person name="Okamoto M."/>
            <person name="Ono N."/>
            <person name="Saji S."/>
            <person name="Sakaguchi M."/>
            <person name="Sakai K."/>
            <person name="Shibata M."/>
            <person name="Shimokawa T."/>
            <person name="Song J."/>
            <person name="Takazaki Y."/>
            <person name="Terasawa K."/>
            <person name="Tsugane M."/>
            <person name="Tsuji K."/>
            <person name="Ueda S."/>
            <person name="Waki K."/>
            <person name="Yamagata H."/>
            <person name="Yamamoto M."/>
            <person name="Yamamoto S."/>
            <person name="Yamane H."/>
            <person name="Yoshiki S."/>
            <person name="Yoshihara R."/>
            <person name="Yukawa K."/>
            <person name="Zhong H."/>
            <person name="Yano M."/>
            <person name="Yuan Q."/>
            <person name="Ouyang S."/>
            <person name="Liu J."/>
            <person name="Jones K.M."/>
            <person name="Gansberger K."/>
            <person name="Moffat K."/>
            <person name="Hill J."/>
            <person name="Bera J."/>
            <person name="Fadrosh D."/>
            <person name="Jin S."/>
            <person name="Johri S."/>
            <person name="Kim M."/>
            <person name="Overton L."/>
            <person name="Reardon M."/>
            <person name="Tsitrin T."/>
            <person name="Vuong H."/>
            <person name="Weaver B."/>
            <person name="Ciecko A."/>
            <person name="Tallon L."/>
            <person name="Jackson J."/>
            <person name="Pai G."/>
            <person name="Aken S.V."/>
            <person name="Utterback T."/>
            <person name="Reidmuller S."/>
            <person name="Feldblyum T."/>
            <person name="Hsiao J."/>
            <person name="Zismann V."/>
            <person name="Iobst S."/>
            <person name="de Vazeille A.R."/>
            <person name="Buell C.R."/>
            <person name="Ying K."/>
            <person name="Li Y."/>
            <person name="Lu T."/>
            <person name="Huang Y."/>
            <person name="Zhao Q."/>
            <person name="Feng Q."/>
            <person name="Zhang L."/>
            <person name="Zhu J."/>
            <person name="Weng Q."/>
            <person name="Mu J."/>
            <person name="Lu Y."/>
            <person name="Fan D."/>
            <person name="Liu Y."/>
            <person name="Guan J."/>
            <person name="Zhang Y."/>
            <person name="Yu S."/>
            <person name="Liu X."/>
            <person name="Zhang Y."/>
            <person name="Hong G."/>
            <person name="Han B."/>
            <person name="Choisne N."/>
            <person name="Demange N."/>
            <person name="Orjeda G."/>
            <person name="Samain S."/>
            <person name="Cattolico L."/>
            <person name="Pelletier E."/>
            <person name="Couloux A."/>
            <person name="Segurens B."/>
            <person name="Wincker P."/>
            <person name="D'Hont A."/>
            <person name="Scarpelli C."/>
            <person name="Weissenbach J."/>
            <person name="Salanoubat M."/>
            <person name="Quetier F."/>
            <person name="Yu Y."/>
            <person name="Kim H.R."/>
            <person name="Rambo T."/>
            <person name="Currie J."/>
            <person name="Collura K."/>
            <person name="Luo M."/>
            <person name="Yang T."/>
            <person name="Ammiraju J.S.S."/>
            <person name="Engler F."/>
            <person name="Soderlund C."/>
            <person name="Wing R.A."/>
            <person name="Palmer L.E."/>
            <person name="de la Bastide M."/>
            <person name="Spiegel L."/>
            <person name="Nascimento L."/>
            <person name="Zutavern T."/>
            <person name="O'Shaughnessy A."/>
            <person name="Dike S."/>
            <person name="Dedhia N."/>
            <person name="Preston R."/>
            <person name="Balija V."/>
            <person name="McCombie W.R."/>
            <person name="Chow T."/>
            <person name="Chen H."/>
            <person name="Chung M."/>
            <person name="Chen C."/>
            <person name="Shaw J."/>
            <person name="Wu H."/>
            <person name="Hsiao K."/>
            <person name="Chao Y."/>
            <person name="Chu M."/>
            <person name="Cheng C."/>
            <person name="Hour A."/>
            <person name="Lee P."/>
            <person name="Lin S."/>
            <person name="Lin Y."/>
            <person name="Liou J."/>
            <person name="Liu S."/>
            <person name="Hsing Y."/>
            <person name="Raghuvanshi S."/>
            <person name="Mohanty A."/>
            <person name="Bharti A.K."/>
            <person name="Gaur A."/>
            <person name="Gupta V."/>
            <person name="Kumar D."/>
            <person name="Ravi V."/>
            <person name="Vij S."/>
            <person name="Kapur A."/>
            <person name="Khurana P."/>
            <person name="Khurana P."/>
            <person name="Khurana J.P."/>
            <person name="Tyagi A.K."/>
            <person name="Gaikwad K."/>
            <person name="Singh A."/>
            <person name="Dalal V."/>
            <person name="Srivastava S."/>
            <person name="Dixit A."/>
            <person name="Pal A.K."/>
            <person name="Ghazi I.A."/>
            <person name="Yadav M."/>
            <person name="Pandit A."/>
            <person name="Bhargava A."/>
            <person name="Sureshbabu K."/>
            <person name="Batra K."/>
            <person name="Sharma T.R."/>
            <person name="Mohapatra T."/>
            <person name="Singh N.K."/>
            <person name="Messing J."/>
            <person name="Nelson A.B."/>
            <person name="Fuks G."/>
            <person name="Kavchok S."/>
            <person name="Keizer G."/>
            <person name="Linton E."/>
            <person name="Llaca V."/>
            <person name="Song R."/>
            <person name="Tanyolac B."/>
            <person name="Young S."/>
            <person name="Ho-Il K."/>
            <person name="Hahn J.H."/>
            <person name="Sangsakoo G."/>
            <person name="Vanavichit A."/>
            <person name="de Mattos Luiz.A.T."/>
            <person name="Zimmer P.D."/>
            <person name="Malone G."/>
            <person name="Dellagostin O."/>
            <person name="de Oliveira A.C."/>
            <person name="Bevan M."/>
            <person name="Bancroft I."/>
            <person name="Minx P."/>
            <person name="Cordum H."/>
            <person name="Wilson R."/>
            <person name="Cheng Z."/>
            <person name="Jin W."/>
            <person name="Jiang J."/>
            <person name="Leong S.A."/>
            <person name="Iwama H."/>
            <person name="Gojobori T."/>
            <person name="Itoh T."/>
            <person name="Niimura Y."/>
            <person name="Fujii Y."/>
            <person name="Habara T."/>
            <person name="Sakai H."/>
            <person name="Sato Y."/>
            <person name="Wilson G."/>
            <person name="Kumar K."/>
            <person name="McCouch S."/>
            <person name="Juretic N."/>
            <person name="Hoen D."/>
            <person name="Wright S."/>
            <person name="Bruskiewich R."/>
            <person name="Bureau T."/>
            <person name="Miyao A."/>
            <person name="Hirochika H."/>
            <person name="Nishikawa T."/>
            <person name="Kadowaki K."/>
            <person name="Sugiura M."/>
            <person name="Burr B."/>
            <person name="Sasaki T."/>
        </authorList>
    </citation>
    <scope>NUCLEOTIDE SEQUENCE [LARGE SCALE GENOMIC DNA]</scope>
    <source>
        <strain evidence="3">cv. Nipponbare</strain>
    </source>
</reference>
<sequence length="151" mass="16874">MGRVSHGPRTAQCAAEKQLARCRRPRARIDGCWVQRWSRRTHPPTHARVSSSPSLAARRRVGWGARAHDCNTTHARARDRAQAEAQKQTQEKAVDERARATARSVRPLGVDFIDLPSVTGLTVEFYTVFYGYRGYCDLGNLGPRGHAVARP</sequence>
<feature type="compositionally biased region" description="Basic and acidic residues" evidence="1">
    <location>
        <begin position="66"/>
        <end position="82"/>
    </location>
</feature>
<proteinExistence type="predicted"/>